<dbReference type="PANTHER" id="PTHR41533">
    <property type="entry name" value="L,D-TRANSPEPTIDASE HI_1667-RELATED"/>
    <property type="match status" value="1"/>
</dbReference>
<dbReference type="RefSeq" id="WP_088842890.1">
    <property type="nucleotide sequence ID" value="NZ_FYEW01000001.1"/>
</dbReference>
<proteinExistence type="inferred from homology"/>
<feature type="domain" description="L,D-TPase catalytic" evidence="8">
    <location>
        <begin position="264"/>
        <end position="439"/>
    </location>
</feature>
<dbReference type="GO" id="GO:0008360">
    <property type="term" value="P:regulation of cell shape"/>
    <property type="evidence" value="ECO:0007669"/>
    <property type="project" value="UniProtKB-UniRule"/>
</dbReference>
<comment type="pathway">
    <text evidence="1 7">Cell wall biogenesis; peptidoglycan biosynthesis.</text>
</comment>
<dbReference type="InterPro" id="IPR045380">
    <property type="entry name" value="LD_TPept_scaffold_dom"/>
</dbReference>
<dbReference type="PROSITE" id="PS52029">
    <property type="entry name" value="LD_TPASE"/>
    <property type="match status" value="1"/>
</dbReference>
<evidence type="ECO:0000313" key="10">
    <source>
        <dbReference type="Proteomes" id="UP000198131"/>
    </source>
</evidence>
<organism evidence="9 10">
    <name type="scientific">Hymenobacter gelipurpurascens</name>
    <dbReference type="NCBI Taxonomy" id="89968"/>
    <lineage>
        <taxon>Bacteria</taxon>
        <taxon>Pseudomonadati</taxon>
        <taxon>Bacteroidota</taxon>
        <taxon>Cytophagia</taxon>
        <taxon>Cytophagales</taxon>
        <taxon>Hymenobacteraceae</taxon>
        <taxon>Hymenobacter</taxon>
    </lineage>
</organism>
<evidence type="ECO:0000256" key="7">
    <source>
        <dbReference type="PROSITE-ProRule" id="PRU01373"/>
    </source>
</evidence>
<protein>
    <submittedName>
        <fullName evidence="9">L,D-transpeptidase catalytic domain</fullName>
    </submittedName>
</protein>
<keyword evidence="5 7" id="KW-0573">Peptidoglycan synthesis</keyword>
<dbReference type="EMBL" id="FYEW01000001">
    <property type="protein sequence ID" value="SNC66517.1"/>
    <property type="molecule type" value="Genomic_DNA"/>
</dbReference>
<dbReference type="Pfam" id="PF20142">
    <property type="entry name" value="Scaffold"/>
    <property type="match status" value="1"/>
</dbReference>
<evidence type="ECO:0000256" key="3">
    <source>
        <dbReference type="ARBA" id="ARBA00022679"/>
    </source>
</evidence>
<dbReference type="AlphaFoldDB" id="A0A212TKF4"/>
<dbReference type="Pfam" id="PF03734">
    <property type="entry name" value="YkuD"/>
    <property type="match status" value="1"/>
</dbReference>
<evidence type="ECO:0000256" key="2">
    <source>
        <dbReference type="ARBA" id="ARBA00005992"/>
    </source>
</evidence>
<dbReference type="InterPro" id="IPR038063">
    <property type="entry name" value="Transpep_catalytic_dom"/>
</dbReference>
<evidence type="ECO:0000313" key="9">
    <source>
        <dbReference type="EMBL" id="SNC66517.1"/>
    </source>
</evidence>
<dbReference type="Proteomes" id="UP000198131">
    <property type="component" value="Unassembled WGS sequence"/>
</dbReference>
<dbReference type="Gene3D" id="2.40.440.10">
    <property type="entry name" value="L,D-transpeptidase catalytic domain-like"/>
    <property type="match status" value="1"/>
</dbReference>
<accession>A0A212TKF4</accession>
<dbReference type="InterPro" id="IPR052905">
    <property type="entry name" value="LD-transpeptidase_YkuD-like"/>
</dbReference>
<evidence type="ECO:0000259" key="8">
    <source>
        <dbReference type="PROSITE" id="PS52029"/>
    </source>
</evidence>
<comment type="similarity">
    <text evidence="2">Belongs to the YkuD family.</text>
</comment>
<dbReference type="GO" id="GO:0071555">
    <property type="term" value="P:cell wall organization"/>
    <property type="evidence" value="ECO:0007669"/>
    <property type="project" value="UniProtKB-UniRule"/>
</dbReference>
<evidence type="ECO:0000256" key="4">
    <source>
        <dbReference type="ARBA" id="ARBA00022960"/>
    </source>
</evidence>
<gene>
    <name evidence="9" type="ORF">SAMN06265337_1637</name>
</gene>
<evidence type="ECO:0000256" key="6">
    <source>
        <dbReference type="ARBA" id="ARBA00023316"/>
    </source>
</evidence>
<keyword evidence="3" id="KW-0808">Transferase</keyword>
<evidence type="ECO:0000256" key="1">
    <source>
        <dbReference type="ARBA" id="ARBA00004752"/>
    </source>
</evidence>
<keyword evidence="4 7" id="KW-0133">Cell shape</keyword>
<dbReference type="UniPathway" id="UPA00219"/>
<dbReference type="GO" id="GO:0009252">
    <property type="term" value="P:peptidoglycan biosynthetic process"/>
    <property type="evidence" value="ECO:0007669"/>
    <property type="project" value="UniProtKB-UniPathway"/>
</dbReference>
<feature type="active site" description="Proton donor/acceptor" evidence="7">
    <location>
        <position position="396"/>
    </location>
</feature>
<keyword evidence="6 7" id="KW-0961">Cell wall biogenesis/degradation</keyword>
<reference evidence="10" key="1">
    <citation type="submission" date="2017-06" db="EMBL/GenBank/DDBJ databases">
        <authorList>
            <person name="Varghese N."/>
            <person name="Submissions S."/>
        </authorList>
    </citation>
    <scope>NUCLEOTIDE SEQUENCE [LARGE SCALE GENOMIC DNA]</scope>
    <source>
        <strain evidence="10">DSM 11116</strain>
    </source>
</reference>
<dbReference type="SUPFAM" id="SSF141523">
    <property type="entry name" value="L,D-transpeptidase catalytic domain-like"/>
    <property type="match status" value="1"/>
</dbReference>
<name>A0A212TKF4_9BACT</name>
<evidence type="ECO:0000256" key="5">
    <source>
        <dbReference type="ARBA" id="ARBA00022984"/>
    </source>
</evidence>
<dbReference type="GO" id="GO:0004180">
    <property type="term" value="F:carboxypeptidase activity"/>
    <property type="evidence" value="ECO:0007669"/>
    <property type="project" value="UniProtKB-ARBA"/>
</dbReference>
<dbReference type="PANTHER" id="PTHR41533:SF2">
    <property type="entry name" value="BLR7131 PROTEIN"/>
    <property type="match status" value="1"/>
</dbReference>
<dbReference type="InterPro" id="IPR005490">
    <property type="entry name" value="LD_TPept_cat_dom"/>
</dbReference>
<sequence>MRSALLLDIRLLCCFTLALTLPRCESGTGAGPNGTAPGIIAADTLRRVQAVPVSSLIRALLDTTTEDRRTPPSLLMGAEVRAFYDSTYTPAWSAPPSDGLTPDAHRALDLLARAQEYGLRPSDYTTPSLLQLQDSLQQPATAPQRAQQLALLDVYLSDAALRFMRDVSRGRLHPYTLSGLEKARKQAWQPAAVLRAAVGQGAVPAAMLAGQPQNREYRQLQQALARWLARAVLPDSAALHQALYEQVALNLERWRWESFLPENEYLLINLPAFELQAVAHDSVLRRHRVIVGRFQTPTPTLSSTIRYFTLAPNWHVPHSIAIKEILPRLQNDASYLERNNYALYNSRGQLQDPYRIRWEQVTAQNFPYSIRQSAGCDNALGNIVFRFANPYSVYLHDTPMRQFFQQPYRALSHGCMRLEHPLQLAAYLLRREGRTEKLPSEEACALQPRPRDVRLRRHSPLYVRYATCTAEKGQLRFLPDIYHQDAALRRRLFGSQDGATR</sequence>
<dbReference type="CDD" id="cd16913">
    <property type="entry name" value="YkuD_like"/>
    <property type="match status" value="1"/>
</dbReference>
<dbReference type="GO" id="GO:0016740">
    <property type="term" value="F:transferase activity"/>
    <property type="evidence" value="ECO:0007669"/>
    <property type="project" value="UniProtKB-KW"/>
</dbReference>
<keyword evidence="10" id="KW-1185">Reference proteome</keyword>
<dbReference type="OrthoDB" id="9778545at2"/>
<feature type="active site" description="Nucleophile" evidence="7">
    <location>
        <position position="415"/>
    </location>
</feature>